<reference evidence="2 3" key="1">
    <citation type="submission" date="2023-08" db="EMBL/GenBank/DDBJ databases">
        <authorList>
            <person name="Girao M."/>
            <person name="Carvalho M.F."/>
        </authorList>
    </citation>
    <scope>NUCLEOTIDE SEQUENCE [LARGE SCALE GENOMIC DNA]</scope>
    <source>
        <strain evidence="2 3">CT-R113</strain>
    </source>
</reference>
<dbReference type="InterPro" id="IPR036390">
    <property type="entry name" value="WH_DNA-bd_sf"/>
</dbReference>
<protein>
    <submittedName>
        <fullName evidence="2">MarR family transcriptional regulator</fullName>
    </submittedName>
</protein>
<dbReference type="SMART" id="SM00347">
    <property type="entry name" value="HTH_MARR"/>
    <property type="match status" value="1"/>
</dbReference>
<dbReference type="PANTHER" id="PTHR33164:SF99">
    <property type="entry name" value="MARR FAMILY REGULATORY PROTEIN"/>
    <property type="match status" value="1"/>
</dbReference>
<proteinExistence type="predicted"/>
<dbReference type="SUPFAM" id="SSF46785">
    <property type="entry name" value="Winged helix' DNA-binding domain"/>
    <property type="match status" value="1"/>
</dbReference>
<dbReference type="Proteomes" id="UP001356095">
    <property type="component" value="Unassembled WGS sequence"/>
</dbReference>
<comment type="caution">
    <text evidence="2">The sequence shown here is derived from an EMBL/GenBank/DDBJ whole genome shotgun (WGS) entry which is preliminary data.</text>
</comment>
<evidence type="ECO:0000313" key="3">
    <source>
        <dbReference type="Proteomes" id="UP001356095"/>
    </source>
</evidence>
<sequence length="158" mass="18107">MENEAWLDGGEQRVWRGFLRMNAWIYDELDRDLRARTGLTLVEYGILVHLSEARDRRMRMRVLADSVIVSKSRLSHQVARLERDGYVRREHCDDDRRGLWAVLEDKGARVLDEAAPGHAGRVRSLIFDRLTGDQVRQLAAVIDALEGDEAVPRGQDSV</sequence>
<keyword evidence="3" id="KW-1185">Reference proteome</keyword>
<dbReference type="Gene3D" id="1.10.10.10">
    <property type="entry name" value="Winged helix-like DNA-binding domain superfamily/Winged helix DNA-binding domain"/>
    <property type="match status" value="1"/>
</dbReference>
<dbReference type="PROSITE" id="PS50995">
    <property type="entry name" value="HTH_MARR_2"/>
    <property type="match status" value="1"/>
</dbReference>
<dbReference type="InterPro" id="IPR039422">
    <property type="entry name" value="MarR/SlyA-like"/>
</dbReference>
<feature type="domain" description="HTH marR-type" evidence="1">
    <location>
        <begin position="11"/>
        <end position="147"/>
    </location>
</feature>
<dbReference type="PANTHER" id="PTHR33164">
    <property type="entry name" value="TRANSCRIPTIONAL REGULATOR, MARR FAMILY"/>
    <property type="match status" value="1"/>
</dbReference>
<organism evidence="2 3">
    <name type="scientific">Nocardiopsis codii</name>
    <dbReference type="NCBI Taxonomy" id="3065942"/>
    <lineage>
        <taxon>Bacteria</taxon>
        <taxon>Bacillati</taxon>
        <taxon>Actinomycetota</taxon>
        <taxon>Actinomycetes</taxon>
        <taxon>Streptosporangiales</taxon>
        <taxon>Nocardiopsidaceae</taxon>
        <taxon>Nocardiopsis</taxon>
    </lineage>
</organism>
<evidence type="ECO:0000259" key="1">
    <source>
        <dbReference type="PROSITE" id="PS50995"/>
    </source>
</evidence>
<gene>
    <name evidence="2" type="ORF">Q8791_15145</name>
</gene>
<dbReference type="Pfam" id="PF12802">
    <property type="entry name" value="MarR_2"/>
    <property type="match status" value="1"/>
</dbReference>
<dbReference type="RefSeq" id="WP_330092333.1">
    <property type="nucleotide sequence ID" value="NZ_JAUZMY010000013.1"/>
</dbReference>
<dbReference type="InterPro" id="IPR036388">
    <property type="entry name" value="WH-like_DNA-bd_sf"/>
</dbReference>
<evidence type="ECO:0000313" key="2">
    <source>
        <dbReference type="EMBL" id="MEE2038559.1"/>
    </source>
</evidence>
<name>A0ABU7K8J0_9ACTN</name>
<dbReference type="InterPro" id="IPR000835">
    <property type="entry name" value="HTH_MarR-typ"/>
</dbReference>
<accession>A0ABU7K8J0</accession>
<dbReference type="EMBL" id="JAUZMY010000013">
    <property type="protein sequence ID" value="MEE2038559.1"/>
    <property type="molecule type" value="Genomic_DNA"/>
</dbReference>